<keyword evidence="3" id="KW-0238">DNA-binding</keyword>
<comment type="similarity">
    <text evidence="2 5">Belongs to the HSF family.</text>
</comment>
<keyword evidence="4" id="KW-0539">Nucleus</keyword>
<evidence type="ECO:0000256" key="6">
    <source>
        <dbReference type="SAM" id="MobiDB-lite"/>
    </source>
</evidence>
<evidence type="ECO:0000256" key="4">
    <source>
        <dbReference type="ARBA" id="ARBA00023242"/>
    </source>
</evidence>
<name>A0A7I8W387_9ANNE</name>
<feature type="compositionally biased region" description="Basic and acidic residues" evidence="6">
    <location>
        <begin position="152"/>
        <end position="161"/>
    </location>
</feature>
<keyword evidence="9" id="KW-1185">Reference proteome</keyword>
<evidence type="ECO:0000256" key="3">
    <source>
        <dbReference type="ARBA" id="ARBA00023125"/>
    </source>
</evidence>
<dbReference type="EMBL" id="CAJFCJ010000014">
    <property type="protein sequence ID" value="CAD5121229.1"/>
    <property type="molecule type" value="Genomic_DNA"/>
</dbReference>
<dbReference type="AlphaFoldDB" id="A0A7I8W387"/>
<organism evidence="8 9">
    <name type="scientific">Dimorphilus gyrociliatus</name>
    <dbReference type="NCBI Taxonomy" id="2664684"/>
    <lineage>
        <taxon>Eukaryota</taxon>
        <taxon>Metazoa</taxon>
        <taxon>Spiralia</taxon>
        <taxon>Lophotrochozoa</taxon>
        <taxon>Annelida</taxon>
        <taxon>Polychaeta</taxon>
        <taxon>Polychaeta incertae sedis</taxon>
        <taxon>Dinophilidae</taxon>
        <taxon>Dimorphilus</taxon>
    </lineage>
</organism>
<dbReference type="OrthoDB" id="6418155at2759"/>
<evidence type="ECO:0000313" key="8">
    <source>
        <dbReference type="EMBL" id="CAD5121229.1"/>
    </source>
</evidence>
<dbReference type="SUPFAM" id="SSF46785">
    <property type="entry name" value="Winged helix' DNA-binding domain"/>
    <property type="match status" value="1"/>
</dbReference>
<dbReference type="SMART" id="SM00415">
    <property type="entry name" value="HSF"/>
    <property type="match status" value="1"/>
</dbReference>
<dbReference type="InterPro" id="IPR036390">
    <property type="entry name" value="WH_DNA-bd_sf"/>
</dbReference>
<dbReference type="GO" id="GO:0003700">
    <property type="term" value="F:DNA-binding transcription factor activity"/>
    <property type="evidence" value="ECO:0007669"/>
    <property type="project" value="InterPro"/>
</dbReference>
<reference evidence="8 9" key="1">
    <citation type="submission" date="2020-08" db="EMBL/GenBank/DDBJ databases">
        <authorList>
            <person name="Hejnol A."/>
        </authorList>
    </citation>
    <scope>NUCLEOTIDE SEQUENCE [LARGE SCALE GENOMIC DNA]</scope>
</reference>
<evidence type="ECO:0000256" key="1">
    <source>
        <dbReference type="ARBA" id="ARBA00004123"/>
    </source>
</evidence>
<dbReference type="GO" id="GO:0043565">
    <property type="term" value="F:sequence-specific DNA binding"/>
    <property type="evidence" value="ECO:0007669"/>
    <property type="project" value="InterPro"/>
</dbReference>
<comment type="subcellular location">
    <subcellularLocation>
        <location evidence="1">Nucleus</location>
    </subcellularLocation>
</comment>
<dbReference type="Proteomes" id="UP000549394">
    <property type="component" value="Unassembled WGS sequence"/>
</dbReference>
<evidence type="ECO:0000259" key="7">
    <source>
        <dbReference type="SMART" id="SM00415"/>
    </source>
</evidence>
<evidence type="ECO:0000313" key="9">
    <source>
        <dbReference type="Proteomes" id="UP000549394"/>
    </source>
</evidence>
<evidence type="ECO:0000256" key="2">
    <source>
        <dbReference type="ARBA" id="ARBA00006403"/>
    </source>
</evidence>
<protein>
    <submittedName>
        <fullName evidence="8">DgyrCDS9762</fullName>
    </submittedName>
</protein>
<accession>A0A7I8W387</accession>
<proteinExistence type="inferred from homology"/>
<feature type="compositionally biased region" description="Polar residues" evidence="6">
    <location>
        <begin position="140"/>
        <end position="149"/>
    </location>
</feature>
<dbReference type="PANTHER" id="PTHR10015:SF465">
    <property type="entry name" value="HSF-TYPE DNA-BINDING DOMAIN-CONTAINING PROTEIN"/>
    <property type="match status" value="1"/>
</dbReference>
<dbReference type="InterPro" id="IPR000232">
    <property type="entry name" value="HSF_DNA-bd"/>
</dbReference>
<feature type="domain" description="HSF-type DNA-binding" evidence="7">
    <location>
        <begin position="21"/>
        <end position="122"/>
    </location>
</feature>
<dbReference type="GO" id="GO:0005634">
    <property type="term" value="C:nucleus"/>
    <property type="evidence" value="ECO:0007669"/>
    <property type="project" value="UniProtKB-SubCell"/>
</dbReference>
<feature type="region of interest" description="Disordered" evidence="6">
    <location>
        <begin position="120"/>
        <end position="171"/>
    </location>
</feature>
<dbReference type="InterPro" id="IPR036388">
    <property type="entry name" value="WH-like_DNA-bd_sf"/>
</dbReference>
<gene>
    <name evidence="8" type="ORF">DGYR_LOCUS9213</name>
</gene>
<comment type="caution">
    <text evidence="8">The sequence shown here is derived from an EMBL/GenBank/DDBJ whole genome shotgun (WGS) entry which is preliminary data.</text>
</comment>
<dbReference type="PANTHER" id="PTHR10015">
    <property type="entry name" value="HEAT SHOCK TRANSCRIPTION FACTOR"/>
    <property type="match status" value="1"/>
</dbReference>
<dbReference type="Gene3D" id="1.10.10.10">
    <property type="entry name" value="Winged helix-like DNA-binding domain superfamily/Winged helix DNA-binding domain"/>
    <property type="match status" value="1"/>
</dbReference>
<sequence length="480" mass="55278">MMIRGCNRSRMNSGYQDSSFYKGKFPEKLWSLVNNCRSGAISWSKEGDRICLNTEEFEKQYMRVGGLFQARQVSSFIRQLNLYGFRKVNIGLYKKNRENFKEFQNENFLRNRPELLQFVKRKNRPGSLERTDSPDGNDLKNISKTSGFDSSFEDKPEKLQPEHQSSSSHFNGKLPEMVHIISDSQSDCHSRPSVQKVPVSLLQRDSKMEDFSYSGGEAPLEISSSSEADDTSPIDLSQVSRLNPKVWSTFYDLQGNMLYLLKDFAAYKPALIKMLDSTYETNKEDHSFYIEVHSVGRGEGQVRVPLFLQINATLRIKFAALSWNFGKRTVELMPLDDLTTFYPSIPHPDSYRFKKTIIFVVKSPTDLKAVCGRDIRKILPDATWNKIIAADNYNFDTSDKDIDEREKEKMASTIKHLSYFGSKAQFNMLLELLKMIDGRDFNFNISSYLKQSFDPFHDVGIFRLLQCFTVIDGVRQSQGN</sequence>
<evidence type="ECO:0000256" key="5">
    <source>
        <dbReference type="RuleBase" id="RU004020"/>
    </source>
</evidence>
<dbReference type="Pfam" id="PF00447">
    <property type="entry name" value="HSF_DNA-bind"/>
    <property type="match status" value="1"/>
</dbReference>